<keyword evidence="3" id="KW-1185">Reference proteome</keyword>
<dbReference type="AlphaFoldDB" id="A0A6H1UG05"/>
<dbReference type="EMBL" id="CP051180">
    <property type="protein sequence ID" value="QIZ77559.1"/>
    <property type="molecule type" value="Genomic_DNA"/>
</dbReference>
<sequence>MNLQSYLLKACAPLLIVFGLLSTPAQAGNDTNINYQPVPIELAANQQLNVYYFHGNARCTTCKKMERYTVNAMQQGYASQLEQGQVNVKITNLEQSQNYHYIQDFELITRAVVLEIEQDGKPIAWRRLDEVWNAVTSEQRFTDYIYAQIGIIMLGENHG</sequence>
<dbReference type="Proteomes" id="UP000501602">
    <property type="component" value="Chromosome"/>
</dbReference>
<proteinExistence type="predicted"/>
<feature type="signal peptide" evidence="1">
    <location>
        <begin position="1"/>
        <end position="27"/>
    </location>
</feature>
<keyword evidence="1" id="KW-0732">Signal</keyword>
<evidence type="ECO:0000313" key="3">
    <source>
        <dbReference type="Proteomes" id="UP000501602"/>
    </source>
</evidence>
<gene>
    <name evidence="2" type="ORF">HER31_12050</name>
</gene>
<dbReference type="InterPro" id="IPR047698">
    <property type="entry name" value="ArsF-like"/>
</dbReference>
<evidence type="ECO:0000313" key="2">
    <source>
        <dbReference type="EMBL" id="QIZ77559.1"/>
    </source>
</evidence>
<evidence type="ECO:0000256" key="1">
    <source>
        <dbReference type="SAM" id="SignalP"/>
    </source>
</evidence>
<organism evidence="2 3">
    <name type="scientific">Ferrimonas lipolytica</name>
    <dbReference type="NCBI Taxonomy" id="2724191"/>
    <lineage>
        <taxon>Bacteria</taxon>
        <taxon>Pseudomonadati</taxon>
        <taxon>Pseudomonadota</taxon>
        <taxon>Gammaproteobacteria</taxon>
        <taxon>Alteromonadales</taxon>
        <taxon>Ferrimonadaceae</taxon>
        <taxon>Ferrimonas</taxon>
    </lineage>
</organism>
<dbReference type="NCBIfam" id="NF040494">
    <property type="entry name" value="nitrored_ArsF"/>
    <property type="match status" value="1"/>
</dbReference>
<dbReference type="KEGG" id="fes:HER31_12050"/>
<protein>
    <submittedName>
        <fullName evidence="2">Uncharacterized protein</fullName>
    </submittedName>
</protein>
<reference evidence="2 3" key="1">
    <citation type="submission" date="2020-04" db="EMBL/GenBank/DDBJ databases">
        <title>Ferrimonas sp. S7 isolated from sea water.</title>
        <authorList>
            <person name="Bae S.S."/>
            <person name="Baek K."/>
        </authorList>
    </citation>
    <scope>NUCLEOTIDE SEQUENCE [LARGE SCALE GENOMIC DNA]</scope>
    <source>
        <strain evidence="2 3">S7</strain>
    </source>
</reference>
<feature type="chain" id="PRO_5026197760" evidence="1">
    <location>
        <begin position="28"/>
        <end position="159"/>
    </location>
</feature>
<dbReference type="RefSeq" id="WP_168660818.1">
    <property type="nucleotide sequence ID" value="NZ_CP051180.1"/>
</dbReference>
<name>A0A6H1UG05_9GAMM</name>
<accession>A0A6H1UG05</accession>